<proteinExistence type="inferred from homology"/>
<feature type="transmembrane region" description="Helical" evidence="3">
    <location>
        <begin position="74"/>
        <end position="99"/>
    </location>
</feature>
<dbReference type="PROSITE" id="PS01066">
    <property type="entry name" value="UPP_SYNTHASE"/>
    <property type="match status" value="1"/>
</dbReference>
<dbReference type="Proteomes" id="UP001341840">
    <property type="component" value="Unassembled WGS sequence"/>
</dbReference>
<dbReference type="Pfam" id="PF01255">
    <property type="entry name" value="Prenyltransf"/>
    <property type="match status" value="1"/>
</dbReference>
<organism evidence="4 5">
    <name type="scientific">Stylosanthes scabra</name>
    <dbReference type="NCBI Taxonomy" id="79078"/>
    <lineage>
        <taxon>Eukaryota</taxon>
        <taxon>Viridiplantae</taxon>
        <taxon>Streptophyta</taxon>
        <taxon>Embryophyta</taxon>
        <taxon>Tracheophyta</taxon>
        <taxon>Spermatophyta</taxon>
        <taxon>Magnoliopsida</taxon>
        <taxon>eudicotyledons</taxon>
        <taxon>Gunneridae</taxon>
        <taxon>Pentapetalae</taxon>
        <taxon>rosids</taxon>
        <taxon>fabids</taxon>
        <taxon>Fabales</taxon>
        <taxon>Fabaceae</taxon>
        <taxon>Papilionoideae</taxon>
        <taxon>50 kb inversion clade</taxon>
        <taxon>dalbergioids sensu lato</taxon>
        <taxon>Dalbergieae</taxon>
        <taxon>Pterocarpus clade</taxon>
        <taxon>Stylosanthes</taxon>
    </lineage>
</organism>
<evidence type="ECO:0000256" key="2">
    <source>
        <dbReference type="ARBA" id="ARBA00022679"/>
    </source>
</evidence>
<evidence type="ECO:0000256" key="1">
    <source>
        <dbReference type="ARBA" id="ARBA00005432"/>
    </source>
</evidence>
<dbReference type="PANTHER" id="PTHR10291:SF18">
    <property type="entry name" value="DEHYDRODOLICHYL DIPHOSPHATE SYNTHASE CPT3"/>
    <property type="match status" value="1"/>
</dbReference>
<keyword evidence="3" id="KW-0472">Membrane</keyword>
<keyword evidence="2 3" id="KW-0808">Transferase</keyword>
<dbReference type="NCBIfam" id="TIGR00055">
    <property type="entry name" value="uppS"/>
    <property type="match status" value="1"/>
</dbReference>
<dbReference type="EC" id="2.5.1.-" evidence="3"/>
<name>A0ABU6WLC3_9FABA</name>
<dbReference type="InterPro" id="IPR036424">
    <property type="entry name" value="UPP_synth-like_sf"/>
</dbReference>
<keyword evidence="3" id="KW-0812">Transmembrane</keyword>
<protein>
    <recommendedName>
        <fullName evidence="3">Alkyl transferase</fullName>
        <ecNumber evidence="3">2.5.1.-</ecNumber>
    </recommendedName>
</protein>
<dbReference type="CDD" id="cd00475">
    <property type="entry name" value="Cis_IPPS"/>
    <property type="match status" value="1"/>
</dbReference>
<evidence type="ECO:0000256" key="3">
    <source>
        <dbReference type="RuleBase" id="RU363018"/>
    </source>
</evidence>
<reference evidence="4 5" key="1">
    <citation type="journal article" date="2023" name="Plants (Basel)">
        <title>Bridging the Gap: Combining Genomics and Transcriptomics Approaches to Understand Stylosanthes scabra, an Orphan Legume from the Brazilian Caatinga.</title>
        <authorList>
            <person name="Ferreira-Neto J.R.C."/>
            <person name="da Silva M.D."/>
            <person name="Binneck E."/>
            <person name="de Melo N.F."/>
            <person name="da Silva R.H."/>
            <person name="de Melo A.L.T.M."/>
            <person name="Pandolfi V."/>
            <person name="Bustamante F.O."/>
            <person name="Brasileiro-Vidal A.C."/>
            <person name="Benko-Iseppon A.M."/>
        </authorList>
    </citation>
    <scope>NUCLEOTIDE SEQUENCE [LARGE SCALE GENOMIC DNA]</scope>
    <source>
        <tissue evidence="4">Leaves</tissue>
    </source>
</reference>
<comment type="caution">
    <text evidence="4">The sequence shown here is derived from an EMBL/GenBank/DDBJ whole genome shotgun (WGS) entry which is preliminary data.</text>
</comment>
<dbReference type="InterPro" id="IPR018520">
    <property type="entry name" value="UPP_synth-like_CS"/>
</dbReference>
<accession>A0ABU6WLC3</accession>
<evidence type="ECO:0000313" key="4">
    <source>
        <dbReference type="EMBL" id="MED6186679.1"/>
    </source>
</evidence>
<dbReference type="InterPro" id="IPR001441">
    <property type="entry name" value="UPP_synth-like"/>
</dbReference>
<dbReference type="SUPFAM" id="SSF64005">
    <property type="entry name" value="Undecaprenyl diphosphate synthase"/>
    <property type="match status" value="1"/>
</dbReference>
<comment type="caution">
    <text evidence="3">Lacks conserved residue(s) required for the propagation of feature annotation.</text>
</comment>
<dbReference type="Gene3D" id="3.40.1180.10">
    <property type="entry name" value="Decaprenyl diphosphate synthase-like"/>
    <property type="match status" value="1"/>
</dbReference>
<sequence>MANPQHFKTSDRTLINDGYEQTNGVFQKLIYLIKKCVLYALSIGPIPIHVAFIMDGNRRYAEKKNVVEGSGYKAGFFSLISMLNFCYELGVKYVTIYAFSIDDFKRCPEETRLLMDLLNEKIESWIVDENNESINVANRFGMRVRFVGDLKLLDEPLRLAAKRVMEATYNNSRVVLTICVAYSSTLDILHSLKECCEEKEDEIKVLEECGSGYGLIEIRRDNLKEYDDSMSLINLEDVERNMYMAIAPCPDILIRTSGENRLSNFLLWQSTFCQFENWKLFDASLFAVLGNCPLITEIRMERTSVGKQKVEGLFGCEFSREVFLFGSQFVFER</sequence>
<keyword evidence="5" id="KW-1185">Reference proteome</keyword>
<evidence type="ECO:0000313" key="5">
    <source>
        <dbReference type="Proteomes" id="UP001341840"/>
    </source>
</evidence>
<dbReference type="EMBL" id="JASCZI010181993">
    <property type="protein sequence ID" value="MED6186679.1"/>
    <property type="molecule type" value="Genomic_DNA"/>
</dbReference>
<dbReference type="PANTHER" id="PTHR10291">
    <property type="entry name" value="DEHYDRODOLICHYL DIPHOSPHATE SYNTHASE FAMILY MEMBER"/>
    <property type="match status" value="1"/>
</dbReference>
<gene>
    <name evidence="4" type="ORF">PIB30_069049</name>
</gene>
<feature type="transmembrane region" description="Helical" evidence="3">
    <location>
        <begin position="36"/>
        <end position="54"/>
    </location>
</feature>
<comment type="similarity">
    <text evidence="1 3">Belongs to the UPP synthase family.</text>
</comment>
<keyword evidence="3" id="KW-1133">Transmembrane helix</keyword>